<evidence type="ECO:0000256" key="4">
    <source>
        <dbReference type="ARBA" id="ARBA00022827"/>
    </source>
</evidence>
<dbReference type="Proteomes" id="UP000018680">
    <property type="component" value="Chromosome"/>
</dbReference>
<evidence type="ECO:0000259" key="8">
    <source>
        <dbReference type="Pfam" id="PF02770"/>
    </source>
</evidence>
<dbReference type="Gene3D" id="1.20.140.10">
    <property type="entry name" value="Butyryl-CoA Dehydrogenase, subunit A, domain 3"/>
    <property type="match status" value="1"/>
</dbReference>
<reference evidence="10 11" key="1">
    <citation type="journal article" date="2015" name="Stand. Genomic Sci.">
        <title>Complete genome sequence and description of Salinispira pacifica gen. nov., sp. nov., a novel spirochaete isolated form a hypersaline microbial mat.</title>
        <authorList>
            <person name="Ben Hania W."/>
            <person name="Joseph M."/>
            <person name="Schumann P."/>
            <person name="Bunk B."/>
            <person name="Fiebig A."/>
            <person name="Sproer C."/>
            <person name="Klenk H.P."/>
            <person name="Fardeau M.L."/>
            <person name="Spring S."/>
        </authorList>
    </citation>
    <scope>NUCLEOTIDE SEQUENCE [LARGE SCALE GENOMIC DNA]</scope>
    <source>
        <strain evidence="10 11">L21-RPul-D2</strain>
    </source>
</reference>
<dbReference type="eggNOG" id="COG1960">
    <property type="taxonomic scope" value="Bacteria"/>
</dbReference>
<gene>
    <name evidence="10" type="ORF">L21SP2_2312</name>
</gene>
<evidence type="ECO:0000259" key="9">
    <source>
        <dbReference type="Pfam" id="PF18158"/>
    </source>
</evidence>
<evidence type="ECO:0000256" key="2">
    <source>
        <dbReference type="ARBA" id="ARBA00009347"/>
    </source>
</evidence>
<dbReference type="SUPFAM" id="SSF56645">
    <property type="entry name" value="Acyl-CoA dehydrogenase NM domain-like"/>
    <property type="match status" value="1"/>
</dbReference>
<keyword evidence="5 10" id="KW-0560">Oxidoreductase</keyword>
<evidence type="ECO:0000256" key="5">
    <source>
        <dbReference type="RuleBase" id="RU362125"/>
    </source>
</evidence>
<keyword evidence="4 5" id="KW-0274">FAD</keyword>
<feature type="domain" description="Acyl-CoA oxidase/dehydrogenase middle" evidence="8">
    <location>
        <begin position="201"/>
        <end position="311"/>
    </location>
</feature>
<dbReference type="KEGG" id="slr:L21SP2_2312"/>
<dbReference type="EC" id="1.3.8.7" evidence="10"/>
<evidence type="ECO:0000256" key="6">
    <source>
        <dbReference type="SAM" id="MobiDB-lite"/>
    </source>
</evidence>
<dbReference type="InterPro" id="IPR041504">
    <property type="entry name" value="AidB_N"/>
</dbReference>
<keyword evidence="3 5" id="KW-0285">Flavoprotein</keyword>
<dbReference type="PROSITE" id="PS00072">
    <property type="entry name" value="ACYL_COA_DH_1"/>
    <property type="match status" value="1"/>
</dbReference>
<feature type="domain" description="Acyl-CoA dehydrogenase/oxidase C-terminal" evidence="7">
    <location>
        <begin position="321"/>
        <end position="478"/>
    </location>
</feature>
<dbReference type="Pfam" id="PF02770">
    <property type="entry name" value="Acyl-CoA_dh_M"/>
    <property type="match status" value="1"/>
</dbReference>
<dbReference type="Gene3D" id="6.10.250.600">
    <property type="match status" value="1"/>
</dbReference>
<dbReference type="InterPro" id="IPR009075">
    <property type="entry name" value="AcylCo_DH/oxidase_C"/>
</dbReference>
<dbReference type="Pfam" id="PF18158">
    <property type="entry name" value="AidB_N"/>
    <property type="match status" value="1"/>
</dbReference>
<protein>
    <submittedName>
        <fullName evidence="10">Acyl-CoA dehydrogenase</fullName>
        <ecNumber evidence="10">1.3.8.7</ecNumber>
    </submittedName>
</protein>
<sequence length="592" mass="65344">MLIHMSKASSTSSKSEKTDTTSAPAGETHRVFNQPGPLDPYNAYRADTPLQEWVQRFSARWFEGELHDYGARVGGDLVQAGFHANSNPPVFHSHDRFGHRIDEVRYHDSYHELMKTAIEAMHPALPWAKPQPGSHVARAALAYLHTQADPGSGCPLTMTFASVPALKHQPDIASLWLPKITAPHYNPDNIPYFEKSGVTIGMAMTEKQGGSDVQANTTTARPLGGEGGGKEYAVTGHKWFCSAPMCDAFMVLAHTPASRESGSAGSGRGTLSCFLMPRWKPDGSKNSMFFQRIKNKMGNVSNASGEVEFRDAFAWMIGEPGRGVPTIIQMVSMTRFDCMIGSAAIMRQALSQAFHHTAGRNAFGRNLHQQPLMRNVLADLAVESEAALAVTMRCAHSLDLQQSGEMSPREKKYARLATALGKYWICKRSAGFTAECMESIGGVGVVEDNMLPRLYRESPVNAIWEGSGNIQCLDVLRAIDRDPEVLAVFLGELKHPIGYSAGFDSFLRELEEEFSTAANTKRETLELKARYLTEKLVLAWQASTLIQYGDPHVAEAFVESRIHRTPMQQYGTLPGHIELQPILDRVLNRDQP</sequence>
<organism evidence="10 11">
    <name type="scientific">Salinispira pacifica</name>
    <dbReference type="NCBI Taxonomy" id="1307761"/>
    <lineage>
        <taxon>Bacteria</taxon>
        <taxon>Pseudomonadati</taxon>
        <taxon>Spirochaetota</taxon>
        <taxon>Spirochaetia</taxon>
        <taxon>Spirochaetales</taxon>
        <taxon>Spirochaetaceae</taxon>
        <taxon>Salinispira</taxon>
    </lineage>
</organism>
<dbReference type="InterPro" id="IPR052904">
    <property type="entry name" value="Acyl-CoA_dehydrogenase-like"/>
</dbReference>
<feature type="compositionally biased region" description="Low complexity" evidence="6">
    <location>
        <begin position="1"/>
        <end position="13"/>
    </location>
</feature>
<accession>V5WJE2</accession>
<dbReference type="EMBL" id="CP006939">
    <property type="protein sequence ID" value="AHC15669.1"/>
    <property type="molecule type" value="Genomic_DNA"/>
</dbReference>
<name>V5WJE2_9SPIO</name>
<keyword evidence="11" id="KW-1185">Reference proteome</keyword>
<dbReference type="PANTHER" id="PTHR42707:SF3">
    <property type="entry name" value="ACYL-COA DEHYDROGENASE AIDB-RELATED"/>
    <property type="match status" value="1"/>
</dbReference>
<dbReference type="PROSITE" id="PS00073">
    <property type="entry name" value="ACYL_COA_DH_2"/>
    <property type="match status" value="1"/>
</dbReference>
<dbReference type="HOGENOM" id="CLU_016513_0_0_12"/>
<dbReference type="PANTHER" id="PTHR42707">
    <property type="entry name" value="ACYL-COA DEHYDROGENASE"/>
    <property type="match status" value="1"/>
</dbReference>
<evidence type="ECO:0000259" key="7">
    <source>
        <dbReference type="Pfam" id="PF00441"/>
    </source>
</evidence>
<dbReference type="InterPro" id="IPR009100">
    <property type="entry name" value="AcylCoA_DH/oxidase_NM_dom_sf"/>
</dbReference>
<evidence type="ECO:0000313" key="11">
    <source>
        <dbReference type="Proteomes" id="UP000018680"/>
    </source>
</evidence>
<dbReference type="InterPro" id="IPR036250">
    <property type="entry name" value="AcylCo_DH-like_C"/>
</dbReference>
<proteinExistence type="inferred from homology"/>
<dbReference type="AlphaFoldDB" id="V5WJE2"/>
<evidence type="ECO:0000256" key="3">
    <source>
        <dbReference type="ARBA" id="ARBA00022630"/>
    </source>
</evidence>
<feature type="region of interest" description="Disordered" evidence="6">
    <location>
        <begin position="1"/>
        <end position="38"/>
    </location>
</feature>
<comment type="cofactor">
    <cofactor evidence="1 5">
        <name>FAD</name>
        <dbReference type="ChEBI" id="CHEBI:57692"/>
    </cofactor>
</comment>
<dbReference type="Gene3D" id="2.40.110.20">
    <property type="match status" value="1"/>
</dbReference>
<dbReference type="Pfam" id="PF00441">
    <property type="entry name" value="Acyl-CoA_dh_1"/>
    <property type="match status" value="1"/>
</dbReference>
<dbReference type="InterPro" id="IPR006089">
    <property type="entry name" value="Acyl-CoA_DH_CS"/>
</dbReference>
<evidence type="ECO:0000256" key="1">
    <source>
        <dbReference type="ARBA" id="ARBA00001974"/>
    </source>
</evidence>
<dbReference type="SUPFAM" id="SSF47203">
    <property type="entry name" value="Acyl-CoA dehydrogenase C-terminal domain-like"/>
    <property type="match status" value="1"/>
</dbReference>
<dbReference type="GO" id="GO:0070991">
    <property type="term" value="F:medium-chain fatty acyl-CoA dehydrogenase activity"/>
    <property type="evidence" value="ECO:0007669"/>
    <property type="project" value="UniProtKB-EC"/>
</dbReference>
<comment type="similarity">
    <text evidence="2 5">Belongs to the acyl-CoA dehydrogenase family.</text>
</comment>
<evidence type="ECO:0000313" key="10">
    <source>
        <dbReference type="EMBL" id="AHC15669.1"/>
    </source>
</evidence>
<feature type="domain" description="Adaptive response protein AidB N-terminal" evidence="9">
    <location>
        <begin position="33"/>
        <end position="187"/>
    </location>
</feature>
<dbReference type="PATRIC" id="fig|1307761.3.peg.2304"/>
<dbReference type="STRING" id="1307761.L21SP2_2312"/>
<dbReference type="InterPro" id="IPR006091">
    <property type="entry name" value="Acyl-CoA_Oxase/DH_mid-dom"/>
</dbReference>